<comment type="caution">
    <text evidence="2">The sequence shown here is derived from an EMBL/GenBank/DDBJ whole genome shotgun (WGS) entry which is preliminary data.</text>
</comment>
<evidence type="ECO:0000256" key="1">
    <source>
        <dbReference type="SAM" id="MobiDB-lite"/>
    </source>
</evidence>
<evidence type="ECO:0000313" key="3">
    <source>
        <dbReference type="Proteomes" id="UP000655751"/>
    </source>
</evidence>
<keyword evidence="3" id="KW-1185">Reference proteome</keyword>
<accession>A0A931N3Y2</accession>
<protein>
    <submittedName>
        <fullName evidence="2">Uncharacterized protein</fullName>
    </submittedName>
</protein>
<sequence>MTNSEFVNSVGAIGRRHSPLRVVSAEFERIAARRLPADSPPVPGPWGMRVESWEAVRGLLRDPCLSFEVVDAIWVWLIERSRAVGGDATVVCASLAEPMLARVVGFFAPPGSRHREDFESEVLTGFLTHLASVELDRPAVWLRLRWAAYRAGLQTAKEQQTHPVPAGDLGADLDPATEDRLLVSRSGHPESVLAEAVADGVISAEAAELITVSRWEHRTLTSLAAEHGQSVYKLRKQRRRAESRLLTWLTDPPPDRTHRRRTPPVAPRRQATTHTEVTAA</sequence>
<reference evidence="2" key="1">
    <citation type="submission" date="2020-11" db="EMBL/GenBank/DDBJ databases">
        <title>Nocardia NEAU-351.nov., a novel actinomycete isolated from the cow dung.</title>
        <authorList>
            <person name="Zhang X."/>
        </authorList>
    </citation>
    <scope>NUCLEOTIDE SEQUENCE</scope>
    <source>
        <strain evidence="2">NEAU-351</strain>
    </source>
</reference>
<name>A0A931N3Y2_9NOCA</name>
<dbReference type="EMBL" id="JADMLG010000005">
    <property type="protein sequence ID" value="MBH0777681.1"/>
    <property type="molecule type" value="Genomic_DNA"/>
</dbReference>
<proteinExistence type="predicted"/>
<organism evidence="2 3">
    <name type="scientific">Nocardia bovistercoris</name>
    <dbReference type="NCBI Taxonomy" id="2785916"/>
    <lineage>
        <taxon>Bacteria</taxon>
        <taxon>Bacillati</taxon>
        <taxon>Actinomycetota</taxon>
        <taxon>Actinomycetes</taxon>
        <taxon>Mycobacteriales</taxon>
        <taxon>Nocardiaceae</taxon>
        <taxon>Nocardia</taxon>
    </lineage>
</organism>
<dbReference type="Proteomes" id="UP000655751">
    <property type="component" value="Unassembled WGS sequence"/>
</dbReference>
<feature type="region of interest" description="Disordered" evidence="1">
    <location>
        <begin position="249"/>
        <end position="280"/>
    </location>
</feature>
<evidence type="ECO:0000313" key="2">
    <source>
        <dbReference type="EMBL" id="MBH0777681.1"/>
    </source>
</evidence>
<dbReference type="AlphaFoldDB" id="A0A931N3Y2"/>
<feature type="compositionally biased region" description="Polar residues" evidence="1">
    <location>
        <begin position="270"/>
        <end position="280"/>
    </location>
</feature>
<gene>
    <name evidence="2" type="ORF">IT779_15505</name>
</gene>
<dbReference type="RefSeq" id="WP_196149994.1">
    <property type="nucleotide sequence ID" value="NZ_JADMLG010000005.1"/>
</dbReference>